<feature type="transmembrane region" description="Helical" evidence="1">
    <location>
        <begin position="171"/>
        <end position="193"/>
    </location>
</feature>
<reference evidence="2" key="1">
    <citation type="journal article" date="2020" name="G3 (Bethesda)">
        <title>Genome sequence of the human opportunistic fungus Arthrocladium fulminans (CBS 136243).</title>
        <authorList>
            <person name="Moreno L.F."/>
            <person name="da Silva N.M."/>
            <person name="Weiss V.A."/>
            <person name="Costa F.F."/>
            <person name="Bittencourt J.V."/>
            <person name="Macedo L.M."/>
            <person name="Gomes R.R."/>
            <person name="Souza E.M."/>
            <person name="Vicente V.A."/>
            <person name="Benjamin B."/>
            <person name="de Hoog S."/>
        </authorList>
    </citation>
    <scope>NUCLEOTIDE SEQUENCE</scope>
    <source>
        <strain evidence="2">CBS 136243</strain>
    </source>
</reference>
<keyword evidence="1" id="KW-0679">Respiratory chain</keyword>
<comment type="subcellular location">
    <subcellularLocation>
        <location evidence="1">Mitochondrion membrane</location>
        <topology evidence="1">Multi-pass membrane protein</topology>
    </subcellularLocation>
</comment>
<dbReference type="PANTHER" id="PTHR33269">
    <property type="entry name" value="NADH-UBIQUINONE OXIDOREDUCTASE CHAIN 6"/>
    <property type="match status" value="1"/>
</dbReference>
<feature type="transmembrane region" description="Helical" evidence="1">
    <location>
        <begin position="12"/>
        <end position="36"/>
    </location>
</feature>
<evidence type="ECO:0000313" key="2">
    <source>
        <dbReference type="EMBL" id="QHN69907.1"/>
    </source>
</evidence>
<keyword evidence="1" id="KW-0472">Membrane</keyword>
<keyword evidence="1 2" id="KW-0496">Mitochondrion</keyword>
<proteinExistence type="inferred from homology"/>
<feature type="transmembrane region" description="Helical" evidence="1">
    <location>
        <begin position="43"/>
        <end position="64"/>
    </location>
</feature>
<comment type="catalytic activity">
    <reaction evidence="1">
        <text>a ubiquinone + NADH + 5 H(+)(in) = a ubiquinol + NAD(+) + 4 H(+)(out)</text>
        <dbReference type="Rhea" id="RHEA:29091"/>
        <dbReference type="Rhea" id="RHEA-COMP:9565"/>
        <dbReference type="Rhea" id="RHEA-COMP:9566"/>
        <dbReference type="ChEBI" id="CHEBI:15378"/>
        <dbReference type="ChEBI" id="CHEBI:16389"/>
        <dbReference type="ChEBI" id="CHEBI:17976"/>
        <dbReference type="ChEBI" id="CHEBI:57540"/>
        <dbReference type="ChEBI" id="CHEBI:57945"/>
        <dbReference type="EC" id="7.1.1.2"/>
    </reaction>
</comment>
<dbReference type="Pfam" id="PF00499">
    <property type="entry name" value="Oxidored_q3"/>
    <property type="match status" value="1"/>
</dbReference>
<dbReference type="GO" id="GO:0008137">
    <property type="term" value="F:NADH dehydrogenase (ubiquinone) activity"/>
    <property type="evidence" value="ECO:0007669"/>
    <property type="project" value="UniProtKB-UniRule"/>
</dbReference>
<keyword evidence="1" id="KW-0813">Transport</keyword>
<geneLocation type="mitochondrion" evidence="2"/>
<evidence type="ECO:0000256" key="1">
    <source>
        <dbReference type="RuleBase" id="RU004430"/>
    </source>
</evidence>
<feature type="transmembrane region" description="Helical" evidence="1">
    <location>
        <begin position="70"/>
        <end position="90"/>
    </location>
</feature>
<dbReference type="Gene3D" id="1.20.120.1200">
    <property type="entry name" value="NADH-ubiquinone/plastoquinone oxidoreductase chain 6, subunit NuoJ"/>
    <property type="match status" value="1"/>
</dbReference>
<dbReference type="PANTHER" id="PTHR33269:SF17">
    <property type="entry name" value="NADH-UBIQUINONE OXIDOREDUCTASE CHAIN 6"/>
    <property type="match status" value="1"/>
</dbReference>
<keyword evidence="1" id="KW-1133">Transmembrane helix</keyword>
<dbReference type="InterPro" id="IPR042106">
    <property type="entry name" value="Nuo/plastoQ_OxRdtase_6_NuoJ"/>
</dbReference>
<keyword evidence="1" id="KW-0520">NAD</keyword>
<sequence length="198" mass="22132">MSFLFETFNVFNGYNVVFLYIISLISILSGILIVITKNPIVSVLYLILLFSNISCYLIFIGIVFIGLSYLLVYVGAVSILFLFILMLINIRVSELIGDTNNNIPLAIIAVLSFFIPISSILPSSENKLDSYEIINKPETQISYVSSNNWDNNMVDISDITAIGNIMYTSHFIWLIITSVILLLAMVGSIVITIKQKDV</sequence>
<keyword evidence="1" id="KW-0812">Transmembrane</keyword>
<keyword evidence="1" id="KW-0830">Ubiquinone</keyword>
<feature type="transmembrane region" description="Helical" evidence="1">
    <location>
        <begin position="102"/>
        <end position="121"/>
    </location>
</feature>
<keyword evidence="1" id="KW-1278">Translocase</keyword>
<comment type="function">
    <text evidence="1">Core subunit of the mitochondrial membrane respiratory chain NADH dehydrogenase (Complex I) which catalyzes electron transfer from NADH through the respiratory chain, using ubiquinone as an electron acceptor. Essential for the catalytic activity and assembly of complex I.</text>
</comment>
<organism evidence="2">
    <name type="scientific">Arthrocladium fulminans</name>
    <dbReference type="NCBI Taxonomy" id="1758292"/>
    <lineage>
        <taxon>Eukaryota</taxon>
        <taxon>Fungi</taxon>
        <taxon>Dikarya</taxon>
        <taxon>Ascomycota</taxon>
        <taxon>Pezizomycotina</taxon>
        <taxon>Eurotiomycetes</taxon>
        <taxon>Chaetothyriomycetidae</taxon>
        <taxon>Chaetothyriales</taxon>
        <taxon>Trichomeriaceae</taxon>
        <taxon>Arthrocladium</taxon>
    </lineage>
</organism>
<name>A0A6B9UN55_9EURO</name>
<dbReference type="AlphaFoldDB" id="A0A6B9UN55"/>
<accession>A0A6B9UN55</accession>
<dbReference type="EC" id="7.1.1.2" evidence="1"/>
<gene>
    <name evidence="2" type="primary">nad6</name>
</gene>
<keyword evidence="1" id="KW-0249">Electron transport</keyword>
<dbReference type="EMBL" id="MN593345">
    <property type="protein sequence ID" value="QHN69907.1"/>
    <property type="molecule type" value="Genomic_DNA"/>
</dbReference>
<comment type="similarity">
    <text evidence="1">Belongs to the complex I subunit 6 family.</text>
</comment>
<dbReference type="InterPro" id="IPR001457">
    <property type="entry name" value="NADH_UbQ/plastoQ_OxRdtase_su6"/>
</dbReference>
<dbReference type="GO" id="GO:0031966">
    <property type="term" value="C:mitochondrial membrane"/>
    <property type="evidence" value="ECO:0007669"/>
    <property type="project" value="UniProtKB-SubCell"/>
</dbReference>
<protein>
    <recommendedName>
        <fullName evidence="1">NADH-ubiquinone oxidoreductase chain 6</fullName>
        <ecNumber evidence="1">7.1.1.2</ecNumber>
    </recommendedName>
</protein>